<organism evidence="2 3">
    <name type="scientific">Podarcis lilfordi</name>
    <name type="common">Lilford's wall lizard</name>
    <dbReference type="NCBI Taxonomy" id="74358"/>
    <lineage>
        <taxon>Eukaryota</taxon>
        <taxon>Metazoa</taxon>
        <taxon>Chordata</taxon>
        <taxon>Craniata</taxon>
        <taxon>Vertebrata</taxon>
        <taxon>Euteleostomi</taxon>
        <taxon>Lepidosauria</taxon>
        <taxon>Squamata</taxon>
        <taxon>Bifurcata</taxon>
        <taxon>Unidentata</taxon>
        <taxon>Episquamata</taxon>
        <taxon>Laterata</taxon>
        <taxon>Lacertibaenia</taxon>
        <taxon>Lacertidae</taxon>
        <taxon>Podarcis</taxon>
    </lineage>
</organism>
<sequence length="655" mass="73795">MGQSACNLQKLRCTYPNERRERNQIYTLLSISNSINEQEERSLDCTNGTGWEEAVQGWGKTAPFAYLQLQKKARKAKTSESVSGCQSVSGCLYCLDLNQVIDKSLEQDPKGTEPLKTDFKLITCAATDRIPEKQQTLLLQSATIDYSATEDSKKENCYGKIYTGQTSQGEKKKVSLKDAQATLSERRFFLMKESPLFQGEKRTVPIKEYSILTTGKPKTLETVKYKDTKGYEPPICNHVGTETATVKPSLVLPPLKDATLKTTLDPSAKKSKTVTSQASEKSFHAISETSCCGQVFKTKEQKSEKRIDTMYNAVKEQIKMHEIASFDSRLSKTSFISRNPDRCYWHCAFAPDTKMATMSNSIALRRHNHLNSMHFLHTKGARINKANEMQDPCTRSRSHTGTKQGNESKTQEIPLLSGLFPSLTEQGWGRATPFTCCKIQKETKKPRVTKTVSSISHQNMVPANKKNMAWVTQLARERQKTDSKFTEGEPVSSNKKIEVSCIKPYNYVPMMTAHAEGDRKRGKLDSIQTFLGEKRSLPIKEYEIKYSQRQTEPDILKYNEIGLPRVIHGNPPNSLSCITLNAFLVFRPDEGNVINLHLEPPSKHEATAVKRTEEEDSTDAVSYSHVIKKVKQKSEKKVGMNNTVKKQIQKSCIAL</sequence>
<proteinExistence type="predicted"/>
<dbReference type="InterPro" id="IPR027836">
    <property type="entry name" value="DUF4529"/>
</dbReference>
<dbReference type="Proteomes" id="UP001178461">
    <property type="component" value="Chromosome 8"/>
</dbReference>
<dbReference type="PANTHER" id="PTHR36869">
    <property type="entry name" value="CHROMOSOME 16 OPEN READING FRAME 46"/>
    <property type="match status" value="1"/>
</dbReference>
<keyword evidence="3" id="KW-1185">Reference proteome</keyword>
<feature type="region of interest" description="Disordered" evidence="1">
    <location>
        <begin position="390"/>
        <end position="413"/>
    </location>
</feature>
<reference evidence="2" key="1">
    <citation type="submission" date="2022-12" db="EMBL/GenBank/DDBJ databases">
        <authorList>
            <person name="Alioto T."/>
            <person name="Alioto T."/>
            <person name="Gomez Garrido J."/>
        </authorList>
    </citation>
    <scope>NUCLEOTIDE SEQUENCE</scope>
</reference>
<name>A0AA35PAU2_9SAUR</name>
<evidence type="ECO:0000313" key="2">
    <source>
        <dbReference type="EMBL" id="CAI5782126.1"/>
    </source>
</evidence>
<dbReference type="EMBL" id="OX395133">
    <property type="protein sequence ID" value="CAI5782126.1"/>
    <property type="molecule type" value="Genomic_DNA"/>
</dbReference>
<evidence type="ECO:0000313" key="3">
    <source>
        <dbReference type="Proteomes" id="UP001178461"/>
    </source>
</evidence>
<dbReference type="PANTHER" id="PTHR36869:SF1">
    <property type="entry name" value="CHROMOSOME 16 OPEN READING FRAME 46"/>
    <property type="match status" value="1"/>
</dbReference>
<dbReference type="AlphaFoldDB" id="A0AA35PAU2"/>
<gene>
    <name evidence="2" type="ORF">PODLI_1B026258</name>
</gene>
<dbReference type="Pfam" id="PF15032">
    <property type="entry name" value="DUF4529"/>
    <property type="match status" value="2"/>
</dbReference>
<protein>
    <submittedName>
        <fullName evidence="2">Uncharacterized protein</fullName>
    </submittedName>
</protein>
<feature type="compositionally biased region" description="Polar residues" evidence="1">
    <location>
        <begin position="393"/>
        <end position="408"/>
    </location>
</feature>
<evidence type="ECO:0000256" key="1">
    <source>
        <dbReference type="SAM" id="MobiDB-lite"/>
    </source>
</evidence>
<accession>A0AA35PAU2</accession>